<keyword evidence="1" id="KW-0812">Transmembrane</keyword>
<reference evidence="2 3" key="1">
    <citation type="submission" date="2016-10" db="EMBL/GenBank/DDBJ databases">
        <title>Genome sequence of Streptomyces gilvigriseus MUSC 26.</title>
        <authorList>
            <person name="Lee L.-H."/>
            <person name="Ser H.-L."/>
        </authorList>
    </citation>
    <scope>NUCLEOTIDE SEQUENCE [LARGE SCALE GENOMIC DNA]</scope>
    <source>
        <strain evidence="2 3">MUSC 26</strain>
    </source>
</reference>
<accession>A0A1J7CEA3</accession>
<feature type="transmembrane region" description="Helical" evidence="1">
    <location>
        <begin position="12"/>
        <end position="32"/>
    </location>
</feature>
<dbReference type="Proteomes" id="UP000243342">
    <property type="component" value="Unassembled WGS sequence"/>
</dbReference>
<proteinExistence type="predicted"/>
<keyword evidence="1" id="KW-1133">Transmembrane helix</keyword>
<dbReference type="STRING" id="1428644.BIV57_07965"/>
<dbReference type="AlphaFoldDB" id="A0A1J7CEA3"/>
<dbReference type="EMBL" id="MLCF01000035">
    <property type="protein sequence ID" value="OIV38002.1"/>
    <property type="molecule type" value="Genomic_DNA"/>
</dbReference>
<dbReference type="RefSeq" id="WP_071656009.1">
    <property type="nucleotide sequence ID" value="NZ_MLCF01000035.1"/>
</dbReference>
<evidence type="ECO:0000256" key="1">
    <source>
        <dbReference type="SAM" id="Phobius"/>
    </source>
</evidence>
<gene>
    <name evidence="2" type="ORF">BIV57_07965</name>
</gene>
<comment type="caution">
    <text evidence="2">The sequence shown here is derived from an EMBL/GenBank/DDBJ whole genome shotgun (WGS) entry which is preliminary data.</text>
</comment>
<evidence type="ECO:0000313" key="2">
    <source>
        <dbReference type="EMBL" id="OIV38002.1"/>
    </source>
</evidence>
<keyword evidence="3" id="KW-1185">Reference proteome</keyword>
<protein>
    <submittedName>
        <fullName evidence="2">Uncharacterized protein</fullName>
    </submittedName>
</protein>
<evidence type="ECO:0000313" key="3">
    <source>
        <dbReference type="Proteomes" id="UP000243342"/>
    </source>
</evidence>
<name>A0A1J7CEA3_9ACTN</name>
<keyword evidence="1" id="KW-0472">Membrane</keyword>
<sequence>MTRIEVTWLGLIGWWILALPLWIMAMFVMVATNDPSHTPGVRSFYPVAVRPGCTAGVVWSATYLDHQHGPCPYRGGRPTVGR</sequence>
<organism evidence="2 3">
    <name type="scientific">Mangrovactinospora gilvigrisea</name>
    <dbReference type="NCBI Taxonomy" id="1428644"/>
    <lineage>
        <taxon>Bacteria</taxon>
        <taxon>Bacillati</taxon>
        <taxon>Actinomycetota</taxon>
        <taxon>Actinomycetes</taxon>
        <taxon>Kitasatosporales</taxon>
        <taxon>Streptomycetaceae</taxon>
        <taxon>Mangrovactinospora</taxon>
    </lineage>
</organism>